<name>A0ABS4FN45_9BACL</name>
<keyword evidence="2" id="KW-1185">Reference proteome</keyword>
<protein>
    <submittedName>
        <fullName evidence="1">Uncharacterized protein</fullName>
    </submittedName>
</protein>
<evidence type="ECO:0000313" key="1">
    <source>
        <dbReference type="EMBL" id="MBP1904002.1"/>
    </source>
</evidence>
<comment type="caution">
    <text evidence="1">The sequence shown here is derived from an EMBL/GenBank/DDBJ whole genome shotgun (WGS) entry which is preliminary data.</text>
</comment>
<proteinExistence type="predicted"/>
<organism evidence="1 2">
    <name type="scientific">Paenibacillus turicensis</name>
    <dbReference type="NCBI Taxonomy" id="160487"/>
    <lineage>
        <taxon>Bacteria</taxon>
        <taxon>Bacillati</taxon>
        <taxon>Bacillota</taxon>
        <taxon>Bacilli</taxon>
        <taxon>Bacillales</taxon>
        <taxon>Paenibacillaceae</taxon>
        <taxon>Paenibacillus</taxon>
    </lineage>
</organism>
<evidence type="ECO:0000313" key="2">
    <source>
        <dbReference type="Proteomes" id="UP001519272"/>
    </source>
</evidence>
<reference evidence="1 2" key="1">
    <citation type="submission" date="2021-03" db="EMBL/GenBank/DDBJ databases">
        <title>Genomic Encyclopedia of Type Strains, Phase IV (KMG-IV): sequencing the most valuable type-strain genomes for metagenomic binning, comparative biology and taxonomic classification.</title>
        <authorList>
            <person name="Goeker M."/>
        </authorList>
    </citation>
    <scope>NUCLEOTIDE SEQUENCE [LARGE SCALE GENOMIC DNA]</scope>
    <source>
        <strain evidence="1 2">DSM 14349</strain>
    </source>
</reference>
<accession>A0ABS4FN45</accession>
<dbReference type="EMBL" id="JAGGKG010000002">
    <property type="protein sequence ID" value="MBP1904002.1"/>
    <property type="molecule type" value="Genomic_DNA"/>
</dbReference>
<gene>
    <name evidence="1" type="ORF">J2Z32_000619</name>
</gene>
<sequence length="46" mass="5875">MKQNYLCYLFINKYLTKKQKFKKYFMNSKMEEKWMAMCIEKNYQLC</sequence>
<dbReference type="Proteomes" id="UP001519272">
    <property type="component" value="Unassembled WGS sequence"/>
</dbReference>